<dbReference type="Gene3D" id="1.20.120.530">
    <property type="entry name" value="GntR ligand-binding domain-like"/>
    <property type="match status" value="1"/>
</dbReference>
<dbReference type="EMBL" id="JALPRX010000046">
    <property type="protein sequence ID" value="MCK8785009.1"/>
    <property type="molecule type" value="Genomic_DNA"/>
</dbReference>
<dbReference type="SMART" id="SM00895">
    <property type="entry name" value="FCD"/>
    <property type="match status" value="1"/>
</dbReference>
<dbReference type="InterPro" id="IPR008920">
    <property type="entry name" value="TF_FadR/GntR_C"/>
</dbReference>
<dbReference type="Pfam" id="PF07729">
    <property type="entry name" value="FCD"/>
    <property type="match status" value="1"/>
</dbReference>
<dbReference type="InterPro" id="IPR000524">
    <property type="entry name" value="Tscrpt_reg_HTH_GntR"/>
</dbReference>
<dbReference type="InterPro" id="IPR036390">
    <property type="entry name" value="WH_DNA-bd_sf"/>
</dbReference>
<dbReference type="PROSITE" id="PS50949">
    <property type="entry name" value="HTH_GNTR"/>
    <property type="match status" value="1"/>
</dbReference>
<dbReference type="PANTHER" id="PTHR43537">
    <property type="entry name" value="TRANSCRIPTIONAL REGULATOR, GNTR FAMILY"/>
    <property type="match status" value="1"/>
</dbReference>
<keyword evidence="6" id="KW-1185">Reference proteome</keyword>
<evidence type="ECO:0000313" key="5">
    <source>
        <dbReference type="EMBL" id="MCK8785009.1"/>
    </source>
</evidence>
<evidence type="ECO:0000256" key="2">
    <source>
        <dbReference type="ARBA" id="ARBA00023125"/>
    </source>
</evidence>
<dbReference type="Pfam" id="PF00392">
    <property type="entry name" value="GntR"/>
    <property type="match status" value="1"/>
</dbReference>
<keyword evidence="1" id="KW-0805">Transcription regulation</keyword>
<dbReference type="Proteomes" id="UP001139516">
    <property type="component" value="Unassembled WGS sequence"/>
</dbReference>
<evidence type="ECO:0000256" key="3">
    <source>
        <dbReference type="ARBA" id="ARBA00023163"/>
    </source>
</evidence>
<dbReference type="AlphaFoldDB" id="A0A9X2BWJ2"/>
<dbReference type="InterPro" id="IPR011711">
    <property type="entry name" value="GntR_C"/>
</dbReference>
<gene>
    <name evidence="5" type="ORF">M0638_11505</name>
</gene>
<keyword evidence="3" id="KW-0804">Transcription</keyword>
<name>A0A9X2BWJ2_9PROT</name>
<comment type="caution">
    <text evidence="5">The sequence shown here is derived from an EMBL/GenBank/DDBJ whole genome shotgun (WGS) entry which is preliminary data.</text>
</comment>
<dbReference type="PANTHER" id="PTHR43537:SF24">
    <property type="entry name" value="GLUCONATE OPERON TRANSCRIPTIONAL REPRESSOR"/>
    <property type="match status" value="1"/>
</dbReference>
<evidence type="ECO:0000313" key="6">
    <source>
        <dbReference type="Proteomes" id="UP001139516"/>
    </source>
</evidence>
<keyword evidence="2" id="KW-0238">DNA-binding</keyword>
<organism evidence="5 6">
    <name type="scientific">Roseomonas acroporae</name>
    <dbReference type="NCBI Taxonomy" id="2937791"/>
    <lineage>
        <taxon>Bacteria</taxon>
        <taxon>Pseudomonadati</taxon>
        <taxon>Pseudomonadota</taxon>
        <taxon>Alphaproteobacteria</taxon>
        <taxon>Acetobacterales</taxon>
        <taxon>Roseomonadaceae</taxon>
        <taxon>Roseomonas</taxon>
    </lineage>
</organism>
<accession>A0A9X2BWJ2</accession>
<proteinExistence type="predicted"/>
<dbReference type="Gene3D" id="1.10.10.10">
    <property type="entry name" value="Winged helix-like DNA-binding domain superfamily/Winged helix DNA-binding domain"/>
    <property type="match status" value="1"/>
</dbReference>
<dbReference type="GO" id="GO:0003700">
    <property type="term" value="F:DNA-binding transcription factor activity"/>
    <property type="evidence" value="ECO:0007669"/>
    <property type="project" value="InterPro"/>
</dbReference>
<dbReference type="SUPFAM" id="SSF48008">
    <property type="entry name" value="GntR ligand-binding domain-like"/>
    <property type="match status" value="1"/>
</dbReference>
<evidence type="ECO:0000256" key="1">
    <source>
        <dbReference type="ARBA" id="ARBA00023015"/>
    </source>
</evidence>
<sequence length="231" mass="25441">MADSGAASGSGDAVPARTQVERACRAIVEAAAKGRYLPGDRLVEGHIAKELGISRVPVREALRVLESRGIVTSVPYKGMRLLPLSRRDVAEMIALREALELFVLREAIGGDRPPQAWDRVAHSIALGQRAVEIDDGALMRRADHAFHRALWHLAGNALVTEQLEILLERQSLIWRCVDLHGRMSDAHAEHVAMLRHARAGETEAAMATMSKHLHWLLTVDVEAAMRQRRGG</sequence>
<dbReference type="CDD" id="cd07377">
    <property type="entry name" value="WHTH_GntR"/>
    <property type="match status" value="1"/>
</dbReference>
<feature type="domain" description="HTH gntR-type" evidence="4">
    <location>
        <begin position="17"/>
        <end position="84"/>
    </location>
</feature>
<evidence type="ECO:0000259" key="4">
    <source>
        <dbReference type="PROSITE" id="PS50949"/>
    </source>
</evidence>
<dbReference type="PRINTS" id="PR00035">
    <property type="entry name" value="HTHGNTR"/>
</dbReference>
<dbReference type="InterPro" id="IPR036388">
    <property type="entry name" value="WH-like_DNA-bd_sf"/>
</dbReference>
<dbReference type="GO" id="GO:0003677">
    <property type="term" value="F:DNA binding"/>
    <property type="evidence" value="ECO:0007669"/>
    <property type="project" value="UniProtKB-KW"/>
</dbReference>
<dbReference type="RefSeq" id="WP_248667132.1">
    <property type="nucleotide sequence ID" value="NZ_JALPRX010000046.1"/>
</dbReference>
<protein>
    <submittedName>
        <fullName evidence="5">GntR family transcriptional regulator</fullName>
    </submittedName>
</protein>
<reference evidence="5" key="1">
    <citation type="submission" date="2022-04" db="EMBL/GenBank/DDBJ databases">
        <title>Roseomonas acroporae sp. nov., isolated from coral Acropora digitifera.</title>
        <authorList>
            <person name="Sun H."/>
        </authorList>
    </citation>
    <scope>NUCLEOTIDE SEQUENCE</scope>
    <source>
        <strain evidence="5">NAR14</strain>
    </source>
</reference>
<dbReference type="SUPFAM" id="SSF46785">
    <property type="entry name" value="Winged helix' DNA-binding domain"/>
    <property type="match status" value="1"/>
</dbReference>
<dbReference type="SMART" id="SM00345">
    <property type="entry name" value="HTH_GNTR"/>
    <property type="match status" value="1"/>
</dbReference>